<accession>A0A1R1S357</accession>
<keyword evidence="2" id="KW-1185">Reference proteome</keyword>
<gene>
    <name evidence="1" type="ORF">BW143_08365</name>
</gene>
<dbReference type="AlphaFoldDB" id="A0A1R1S357"/>
<dbReference type="RefSeq" id="WP_076758481.1">
    <property type="nucleotide sequence ID" value="NZ_JARMMH010000008.1"/>
</dbReference>
<reference evidence="1 2" key="1">
    <citation type="submission" date="2017-01" db="EMBL/GenBank/DDBJ databases">
        <title>Bacillus phylogenomics.</title>
        <authorList>
            <person name="Dunlap C."/>
        </authorList>
    </citation>
    <scope>NUCLEOTIDE SEQUENCE [LARGE SCALE GENOMIC DNA]</scope>
    <source>
        <strain evidence="1 2">NRRL B-41282</strain>
    </source>
</reference>
<comment type="caution">
    <text evidence="1">The sequence shown here is derived from an EMBL/GenBank/DDBJ whole genome shotgun (WGS) entry which is preliminary data.</text>
</comment>
<dbReference type="Proteomes" id="UP000187367">
    <property type="component" value="Unassembled WGS sequence"/>
</dbReference>
<dbReference type="OrthoDB" id="9938714at2"/>
<evidence type="ECO:0000313" key="1">
    <source>
        <dbReference type="EMBL" id="OMI06758.1"/>
    </source>
</evidence>
<evidence type="ECO:0000313" key="2">
    <source>
        <dbReference type="Proteomes" id="UP000187367"/>
    </source>
</evidence>
<dbReference type="EMBL" id="MTJL01000012">
    <property type="protein sequence ID" value="OMI06758.1"/>
    <property type="molecule type" value="Genomic_DNA"/>
</dbReference>
<proteinExistence type="predicted"/>
<organism evidence="1 2">
    <name type="scientific">Bacillus swezeyi</name>
    <dbReference type="NCBI Taxonomy" id="1925020"/>
    <lineage>
        <taxon>Bacteria</taxon>
        <taxon>Bacillati</taxon>
        <taxon>Bacillota</taxon>
        <taxon>Bacilli</taxon>
        <taxon>Bacillales</taxon>
        <taxon>Bacillaceae</taxon>
        <taxon>Bacillus</taxon>
    </lineage>
</organism>
<sequence length="168" mass="19007">MKNQIINHLLETLNKEMDADWWAKYLEMLFELAEERVKQPQDSSLVSTEEPDLGDVDDSIKPLLTDLSSIFNDMNSVLLESNERILKDIQTAAASGNMDREDLEEIIASLPTDAVLTESEETKINQSLNQDVLKTLKESLPEDHTLANTETVKILQAAEGNREEHQNI</sequence>
<accession>A0A1R1QQ34</accession>
<name>A0A1R1S357_9BACI</name>
<protein>
    <submittedName>
        <fullName evidence="1">Uncharacterized protein</fullName>
    </submittedName>
</protein>